<protein>
    <submittedName>
        <fullName evidence="1">Uncharacterized protein</fullName>
    </submittedName>
</protein>
<name>A0AAV9ZCN4_9AGAR</name>
<reference evidence="1 2" key="1">
    <citation type="journal article" date="2024" name="J Genomics">
        <title>Draft genome sequencing and assembly of Favolaschia claudopus CIRM-BRFM 2984 isolated from oak limbs.</title>
        <authorList>
            <person name="Navarro D."/>
            <person name="Drula E."/>
            <person name="Chaduli D."/>
            <person name="Cazenave R."/>
            <person name="Ahrendt S."/>
            <person name="Wang J."/>
            <person name="Lipzen A."/>
            <person name="Daum C."/>
            <person name="Barry K."/>
            <person name="Grigoriev I.V."/>
            <person name="Favel A."/>
            <person name="Rosso M.N."/>
            <person name="Martin F."/>
        </authorList>
    </citation>
    <scope>NUCLEOTIDE SEQUENCE [LARGE SCALE GENOMIC DNA]</scope>
    <source>
        <strain evidence="1 2">CIRM-BRFM 2984</strain>
    </source>
</reference>
<dbReference type="EMBL" id="JAWWNJ010000162">
    <property type="protein sequence ID" value="KAK6977936.1"/>
    <property type="molecule type" value="Genomic_DNA"/>
</dbReference>
<gene>
    <name evidence="1" type="ORF">R3P38DRAFT_3120147</name>
</gene>
<dbReference type="Proteomes" id="UP001362999">
    <property type="component" value="Unassembled WGS sequence"/>
</dbReference>
<evidence type="ECO:0000313" key="1">
    <source>
        <dbReference type="EMBL" id="KAK6977936.1"/>
    </source>
</evidence>
<sequence length="237" mass="26661">MAPIVPLELQMQIVFTAWYMPLSSKERIAIMRSFPLVNSSWADILDSISSRDVFIPSSAFCDEFIRRLRFEPSLPVLQPRKSLMARLRSSFRKSPKPSFQRRPANDACRSITIQMVNDGMRLPMGGVLDDLLESLDAFSLAPNLRRLSIEYVDTAFDDIFDRVGLAALPEQVEHLDVRFSFSAAAPGSFTESSSKRQERRGFCKWAAPSVRRLSVLGVGEVTTKELLVCCPNAVIIE</sequence>
<comment type="caution">
    <text evidence="1">The sequence shown here is derived from an EMBL/GenBank/DDBJ whole genome shotgun (WGS) entry which is preliminary data.</text>
</comment>
<organism evidence="1 2">
    <name type="scientific">Favolaschia claudopus</name>
    <dbReference type="NCBI Taxonomy" id="2862362"/>
    <lineage>
        <taxon>Eukaryota</taxon>
        <taxon>Fungi</taxon>
        <taxon>Dikarya</taxon>
        <taxon>Basidiomycota</taxon>
        <taxon>Agaricomycotina</taxon>
        <taxon>Agaricomycetes</taxon>
        <taxon>Agaricomycetidae</taxon>
        <taxon>Agaricales</taxon>
        <taxon>Marasmiineae</taxon>
        <taxon>Mycenaceae</taxon>
        <taxon>Favolaschia</taxon>
    </lineage>
</organism>
<proteinExistence type="predicted"/>
<evidence type="ECO:0000313" key="2">
    <source>
        <dbReference type="Proteomes" id="UP001362999"/>
    </source>
</evidence>
<dbReference type="AlphaFoldDB" id="A0AAV9ZCN4"/>
<keyword evidence="2" id="KW-1185">Reference proteome</keyword>
<accession>A0AAV9ZCN4</accession>